<evidence type="ECO:0000256" key="1">
    <source>
        <dbReference type="SAM" id="Phobius"/>
    </source>
</evidence>
<organism evidence="2">
    <name type="scientific">Microcystis aeruginosa (strain PCC 7806)</name>
    <dbReference type="NCBI Taxonomy" id="267872"/>
    <lineage>
        <taxon>Bacteria</taxon>
        <taxon>Bacillati</taxon>
        <taxon>Cyanobacteriota</taxon>
        <taxon>Cyanophyceae</taxon>
        <taxon>Oscillatoriophycideae</taxon>
        <taxon>Chroococcales</taxon>
        <taxon>Microcystaceae</taxon>
        <taxon>Microcystis</taxon>
    </lineage>
</organism>
<dbReference type="EMBL" id="AM778940">
    <property type="protein sequence ID" value="CAO87283.1"/>
    <property type="molecule type" value="Genomic_DNA"/>
</dbReference>
<keyword evidence="1" id="KW-0812">Transmembrane</keyword>
<evidence type="ECO:0000313" key="2">
    <source>
        <dbReference type="EMBL" id="CAO87283.1"/>
    </source>
</evidence>
<accession>A8YGR8</accession>
<feature type="transmembrane region" description="Helical" evidence="1">
    <location>
        <begin position="58"/>
        <end position="80"/>
    </location>
</feature>
<dbReference type="AlphaFoldDB" id="A8YGR8"/>
<proteinExistence type="predicted"/>
<name>A8YGR8_MICA7</name>
<keyword evidence="1" id="KW-1133">Transmembrane helix</keyword>
<keyword evidence="1" id="KW-0472">Membrane</keyword>
<gene>
    <name evidence="2" type="ORF">IPF_6279</name>
</gene>
<reference evidence="2" key="1">
    <citation type="submission" date="2007-08" db="EMBL/GenBank/DDBJ databases">
        <authorList>
            <person name="Frangeul L."/>
        </authorList>
    </citation>
    <scope>NUCLEOTIDE SEQUENCE</scope>
    <source>
        <strain evidence="2">PCC 7806</strain>
    </source>
</reference>
<sequence>MNSNIWQFSIICVSITRPCTTRSAIKFRPQLQSMGMVRSPKSIAGAVGAILGNAPYKIGDLLCSAFGIALTIRLILAMILRSDRTP</sequence>
<protein>
    <submittedName>
        <fullName evidence="2">Similarity. Hypothetical start</fullName>
    </submittedName>
</protein>